<evidence type="ECO:0000313" key="19">
    <source>
        <dbReference type="EMBL" id="RGU25741.1"/>
    </source>
</evidence>
<comment type="subcellular location">
    <subcellularLocation>
        <location evidence="15">Cell membrane</location>
        <topology evidence="15">Multi-pass membrane protein</topology>
        <orientation evidence="15">Cytoplasmic side</orientation>
    </subcellularLocation>
    <subcellularLocation>
        <location evidence="1">Membrane</location>
    </subcellularLocation>
</comment>
<evidence type="ECO:0000256" key="17">
    <source>
        <dbReference type="SAM" id="MobiDB-lite"/>
    </source>
</evidence>
<keyword evidence="11 15" id="KW-1133">Transmembrane helix</keyword>
<keyword evidence="6 15" id="KW-0479">Metal-binding</keyword>
<evidence type="ECO:0000256" key="14">
    <source>
        <dbReference type="ARBA" id="ARBA00061570"/>
    </source>
</evidence>
<dbReference type="GO" id="GO:0004222">
    <property type="term" value="F:metalloendopeptidase activity"/>
    <property type="evidence" value="ECO:0007669"/>
    <property type="project" value="InterPro"/>
</dbReference>
<dbReference type="Pfam" id="PF17862">
    <property type="entry name" value="AAA_lid_3"/>
    <property type="match status" value="1"/>
</dbReference>
<keyword evidence="7 15" id="KW-0547">Nucleotide-binding</keyword>
<feature type="binding site" evidence="15">
    <location>
        <position position="543"/>
    </location>
    <ligand>
        <name>Zn(2+)</name>
        <dbReference type="ChEBI" id="CHEBI:29105"/>
        <note>catalytic</note>
    </ligand>
</feature>
<evidence type="ECO:0000256" key="4">
    <source>
        <dbReference type="ARBA" id="ARBA00022670"/>
    </source>
</evidence>
<dbReference type="InterPro" id="IPR037219">
    <property type="entry name" value="Peptidase_M41-like"/>
</dbReference>
<comment type="function">
    <text evidence="15">Acts as a processive, ATP-dependent zinc metallopeptidase for both cytoplasmic and membrane proteins. Plays a role in the quality control of integral membrane proteins.</text>
</comment>
<dbReference type="PANTHER" id="PTHR23076">
    <property type="entry name" value="METALLOPROTEASE M41 FTSH"/>
    <property type="match status" value="1"/>
</dbReference>
<keyword evidence="13 15" id="KW-0472">Membrane</keyword>
<sequence length="706" mass="76777">MDNQGPNNYNYNNGPGNNGSGGNGNNGGNRPGGNGGRNNRGGQGIMAFILLTLVALFVYALISNSISHASTQEKSYSDFIKQLDKGNVKSVEFDSYEIDYKLVDDGHKDYDITYYTGRVADDELVPTLKKAKTSEGKSIEIKAAIPDNTSTWIFNILSFIVPLILLWVLLAFVSKKMGGSMGMGVGKSTAKVYVEKSTGVNFKDVAGQDEAKESLQEVVDFLHNPKRYTDIGAKLPKGALLVGPPGTGKTLLAKAVAGEAGVPFFSLAGSDFVEMFVGVGASRVRDLFKEAQKMAPCIIFIDEIDAIGKSRDSRYGGGNDEREQTLNQLLAEMDGFDTSKGLLILAATNRPEVLDKALLRPGRFDRRIIVDKPDLKGRLETLKVHSKDVKMDESVDLDALALATAGLVGSDLANMINEAAINAVKNGRQLVNQADLFEAFELVAVGGKEKKDRVMSDKERKIVSYHEVGHALVSALQKNTEPVQKITIVPRTMGALGYTLQTPEEEKYLETKDELLAKITTYMAGRAAEVLVFNSVTSGAANDIENATKIARAMVTMYGMSDKFGMMCLATVQNQYLEGGAGLICGENTASQIDDEVLSIINSSYAEAMKLLDENREILDSISDYLYQKETITGKEFMKMFRDMKGLPDPDEEKDGEESKEQENAQNDAQKDTTSAADPLLRNATDQPADTNESSEYTAPDDTSNN</sequence>
<dbReference type="FunFam" id="1.10.8.60:FF:000001">
    <property type="entry name" value="ATP-dependent zinc metalloprotease FtsH"/>
    <property type="match status" value="1"/>
</dbReference>
<accession>A0A412RPR0</accession>
<dbReference type="PROSITE" id="PS00674">
    <property type="entry name" value="AAA"/>
    <property type="match status" value="1"/>
</dbReference>
<proteinExistence type="inferred from homology"/>
<dbReference type="RefSeq" id="WP_117993761.1">
    <property type="nucleotide sequence ID" value="NZ_JAQDCR010000008.1"/>
</dbReference>
<dbReference type="HAMAP" id="MF_01458">
    <property type="entry name" value="FtsH"/>
    <property type="match status" value="1"/>
</dbReference>
<dbReference type="EMBL" id="QSES01000026">
    <property type="protein sequence ID" value="RGZ89885.1"/>
    <property type="molecule type" value="Genomic_DNA"/>
</dbReference>
<dbReference type="AlphaFoldDB" id="A0A412RPR0"/>
<keyword evidence="10 15" id="KW-0067">ATP-binding</keyword>
<dbReference type="GO" id="GO:0008270">
    <property type="term" value="F:zinc ion binding"/>
    <property type="evidence" value="ECO:0007669"/>
    <property type="project" value="UniProtKB-UniRule"/>
</dbReference>
<dbReference type="GO" id="GO:0005886">
    <property type="term" value="C:plasma membrane"/>
    <property type="evidence" value="ECO:0007669"/>
    <property type="project" value="UniProtKB-SubCell"/>
</dbReference>
<evidence type="ECO:0000256" key="1">
    <source>
        <dbReference type="ARBA" id="ARBA00004370"/>
    </source>
</evidence>
<evidence type="ECO:0000256" key="15">
    <source>
        <dbReference type="HAMAP-Rule" id="MF_01458"/>
    </source>
</evidence>
<evidence type="ECO:0000256" key="13">
    <source>
        <dbReference type="ARBA" id="ARBA00023136"/>
    </source>
</evidence>
<dbReference type="CDD" id="cd19501">
    <property type="entry name" value="RecA-like_FtsH"/>
    <property type="match status" value="1"/>
</dbReference>
<keyword evidence="5 15" id="KW-0812">Transmembrane</keyword>
<dbReference type="InterPro" id="IPR003959">
    <property type="entry name" value="ATPase_AAA_core"/>
</dbReference>
<dbReference type="Pfam" id="PF00004">
    <property type="entry name" value="AAA"/>
    <property type="match status" value="1"/>
</dbReference>
<dbReference type="Gene3D" id="3.30.720.210">
    <property type="match status" value="1"/>
</dbReference>
<evidence type="ECO:0000256" key="8">
    <source>
        <dbReference type="ARBA" id="ARBA00022801"/>
    </source>
</evidence>
<evidence type="ECO:0000256" key="11">
    <source>
        <dbReference type="ARBA" id="ARBA00022989"/>
    </source>
</evidence>
<feature type="region of interest" description="Disordered" evidence="17">
    <location>
        <begin position="1"/>
        <end position="38"/>
    </location>
</feature>
<feature type="compositionally biased region" description="Gly residues" evidence="17">
    <location>
        <begin position="16"/>
        <end position="38"/>
    </location>
</feature>
<feature type="compositionally biased region" description="Polar residues" evidence="17">
    <location>
        <begin position="684"/>
        <end position="706"/>
    </location>
</feature>
<feature type="active site" evidence="15">
    <location>
        <position position="467"/>
    </location>
</feature>
<evidence type="ECO:0000256" key="7">
    <source>
        <dbReference type="ARBA" id="ARBA00022741"/>
    </source>
</evidence>
<dbReference type="GO" id="GO:0005524">
    <property type="term" value="F:ATP binding"/>
    <property type="evidence" value="ECO:0007669"/>
    <property type="project" value="UniProtKB-UniRule"/>
</dbReference>
<comment type="similarity">
    <text evidence="14 15">In the central section; belongs to the AAA ATPase family.</text>
</comment>
<keyword evidence="4 15" id="KW-0645">Protease</keyword>
<evidence type="ECO:0000256" key="3">
    <source>
        <dbReference type="ARBA" id="ARBA00022475"/>
    </source>
</evidence>
<dbReference type="InterPro" id="IPR041569">
    <property type="entry name" value="AAA_lid_3"/>
</dbReference>
<comment type="caution">
    <text evidence="19">The sequence shown here is derived from an EMBL/GenBank/DDBJ whole genome shotgun (WGS) entry which is preliminary data.</text>
</comment>
<feature type="binding site" evidence="15">
    <location>
        <position position="470"/>
    </location>
    <ligand>
        <name>Zn(2+)</name>
        <dbReference type="ChEBI" id="CHEBI:29105"/>
        <note>catalytic</note>
    </ligand>
</feature>
<comment type="cofactor">
    <cofactor evidence="15">
        <name>Zn(2+)</name>
        <dbReference type="ChEBI" id="CHEBI:29105"/>
    </cofactor>
    <text evidence="15">Binds 1 zinc ion per subunit.</text>
</comment>
<feature type="transmembrane region" description="Helical" evidence="15">
    <location>
        <begin position="152"/>
        <end position="173"/>
    </location>
</feature>
<comment type="similarity">
    <text evidence="2 15">In the C-terminal section; belongs to the peptidase M41 family.</text>
</comment>
<comment type="subunit">
    <text evidence="15">Homohexamer.</text>
</comment>
<comment type="similarity">
    <text evidence="16">Belongs to the AAA ATPase family.</text>
</comment>
<dbReference type="EMBL" id="QRXR01000009">
    <property type="protein sequence ID" value="RGU25741.1"/>
    <property type="molecule type" value="Genomic_DNA"/>
</dbReference>
<evidence type="ECO:0000256" key="5">
    <source>
        <dbReference type="ARBA" id="ARBA00022692"/>
    </source>
</evidence>
<keyword evidence="3 15" id="KW-1003">Cell membrane</keyword>
<evidence type="ECO:0000313" key="21">
    <source>
        <dbReference type="Proteomes" id="UP000283721"/>
    </source>
</evidence>
<evidence type="ECO:0000256" key="2">
    <source>
        <dbReference type="ARBA" id="ARBA00010044"/>
    </source>
</evidence>
<organism evidence="19 22">
    <name type="scientific">Agathobacter rectalis</name>
    <dbReference type="NCBI Taxonomy" id="39491"/>
    <lineage>
        <taxon>Bacteria</taxon>
        <taxon>Bacillati</taxon>
        <taxon>Bacillota</taxon>
        <taxon>Clostridia</taxon>
        <taxon>Lachnospirales</taxon>
        <taxon>Lachnospiraceae</taxon>
        <taxon>Agathobacter</taxon>
    </lineage>
</organism>
<dbReference type="InterPro" id="IPR003960">
    <property type="entry name" value="ATPase_AAA_CS"/>
</dbReference>
<evidence type="ECO:0000256" key="9">
    <source>
        <dbReference type="ARBA" id="ARBA00022833"/>
    </source>
</evidence>
<dbReference type="InterPro" id="IPR005936">
    <property type="entry name" value="FtsH"/>
</dbReference>
<dbReference type="InterPro" id="IPR000642">
    <property type="entry name" value="Peptidase_M41"/>
</dbReference>
<dbReference type="Proteomes" id="UP000283765">
    <property type="component" value="Unassembled WGS sequence"/>
</dbReference>
<feature type="compositionally biased region" description="Polar residues" evidence="17">
    <location>
        <begin position="664"/>
        <end position="676"/>
    </location>
</feature>
<dbReference type="PANTHER" id="PTHR23076:SF97">
    <property type="entry name" value="ATP-DEPENDENT ZINC METALLOPROTEASE YME1L1"/>
    <property type="match status" value="1"/>
</dbReference>
<feature type="binding site" evidence="15">
    <location>
        <position position="466"/>
    </location>
    <ligand>
        <name>Zn(2+)</name>
        <dbReference type="ChEBI" id="CHEBI:29105"/>
        <note>catalytic</note>
    </ligand>
</feature>
<evidence type="ECO:0000259" key="18">
    <source>
        <dbReference type="SMART" id="SM00382"/>
    </source>
</evidence>
<dbReference type="GO" id="GO:0006508">
    <property type="term" value="P:proteolysis"/>
    <property type="evidence" value="ECO:0007669"/>
    <property type="project" value="UniProtKB-KW"/>
</dbReference>
<evidence type="ECO:0000256" key="6">
    <source>
        <dbReference type="ARBA" id="ARBA00022723"/>
    </source>
</evidence>
<keyword evidence="8 15" id="KW-0378">Hydrolase</keyword>
<dbReference type="Pfam" id="PF01434">
    <property type="entry name" value="Peptidase_M41"/>
    <property type="match status" value="1"/>
</dbReference>
<feature type="compositionally biased region" description="Low complexity" evidence="17">
    <location>
        <begin position="1"/>
        <end position="15"/>
    </location>
</feature>
<dbReference type="Proteomes" id="UP000283721">
    <property type="component" value="Unassembled WGS sequence"/>
</dbReference>
<dbReference type="Gene3D" id="3.40.50.300">
    <property type="entry name" value="P-loop containing nucleotide triphosphate hydrolases"/>
    <property type="match status" value="1"/>
</dbReference>
<feature type="domain" description="AAA+ ATPase" evidence="18">
    <location>
        <begin position="235"/>
        <end position="374"/>
    </location>
</feature>
<protein>
    <recommendedName>
        <fullName evidence="15">ATP-dependent zinc metalloprotease FtsH</fullName>
        <ecNumber evidence="15">3.4.24.-</ecNumber>
    </recommendedName>
</protein>
<feature type="region of interest" description="Disordered" evidence="17">
    <location>
        <begin position="644"/>
        <end position="706"/>
    </location>
</feature>
<dbReference type="SUPFAM" id="SSF52540">
    <property type="entry name" value="P-loop containing nucleoside triphosphate hydrolases"/>
    <property type="match status" value="1"/>
</dbReference>
<dbReference type="Gene3D" id="1.20.58.760">
    <property type="entry name" value="Peptidase M41"/>
    <property type="match status" value="1"/>
</dbReference>
<keyword evidence="9 15" id="KW-0862">Zinc</keyword>
<dbReference type="Gene3D" id="1.10.8.60">
    <property type="match status" value="1"/>
</dbReference>
<evidence type="ECO:0000313" key="20">
    <source>
        <dbReference type="EMBL" id="RGZ89885.1"/>
    </source>
</evidence>
<dbReference type="Pfam" id="PF06480">
    <property type="entry name" value="FtsH_ext"/>
    <property type="match status" value="1"/>
</dbReference>
<dbReference type="InterPro" id="IPR003593">
    <property type="entry name" value="AAA+_ATPase"/>
</dbReference>
<name>A0A412RPR0_9FIRM</name>
<evidence type="ECO:0000313" key="22">
    <source>
        <dbReference type="Proteomes" id="UP000283765"/>
    </source>
</evidence>
<dbReference type="GO" id="GO:0004176">
    <property type="term" value="F:ATP-dependent peptidase activity"/>
    <property type="evidence" value="ECO:0007669"/>
    <property type="project" value="InterPro"/>
</dbReference>
<feature type="binding site" evidence="15">
    <location>
        <begin position="243"/>
        <end position="250"/>
    </location>
    <ligand>
        <name>ATP</name>
        <dbReference type="ChEBI" id="CHEBI:30616"/>
    </ligand>
</feature>
<dbReference type="NCBIfam" id="TIGR01241">
    <property type="entry name" value="FtsH_fam"/>
    <property type="match status" value="1"/>
</dbReference>
<evidence type="ECO:0000256" key="16">
    <source>
        <dbReference type="RuleBase" id="RU003651"/>
    </source>
</evidence>
<dbReference type="FunFam" id="3.40.50.300:FF:000001">
    <property type="entry name" value="ATP-dependent zinc metalloprotease FtsH"/>
    <property type="match status" value="1"/>
</dbReference>
<evidence type="ECO:0000256" key="12">
    <source>
        <dbReference type="ARBA" id="ARBA00023049"/>
    </source>
</evidence>
<dbReference type="InterPro" id="IPR027417">
    <property type="entry name" value="P-loop_NTPase"/>
</dbReference>
<dbReference type="InterPro" id="IPR011546">
    <property type="entry name" value="Pept_M41_FtsH_extracell"/>
</dbReference>
<dbReference type="SUPFAM" id="SSF140990">
    <property type="entry name" value="FtsH protease domain-like"/>
    <property type="match status" value="1"/>
</dbReference>
<evidence type="ECO:0000256" key="10">
    <source>
        <dbReference type="ARBA" id="ARBA00022840"/>
    </source>
</evidence>
<dbReference type="GO" id="GO:0016887">
    <property type="term" value="F:ATP hydrolysis activity"/>
    <property type="evidence" value="ECO:0007669"/>
    <property type="project" value="UniProtKB-UniRule"/>
</dbReference>
<dbReference type="GO" id="GO:0030163">
    <property type="term" value="P:protein catabolic process"/>
    <property type="evidence" value="ECO:0007669"/>
    <property type="project" value="UniProtKB-UniRule"/>
</dbReference>
<dbReference type="FunFam" id="1.20.58.760:FF:000001">
    <property type="entry name" value="ATP-dependent zinc metalloprotease FtsH"/>
    <property type="match status" value="1"/>
</dbReference>
<reference evidence="21 22" key="1">
    <citation type="submission" date="2018-08" db="EMBL/GenBank/DDBJ databases">
        <title>A genome reference for cultivated species of the human gut microbiota.</title>
        <authorList>
            <person name="Zou Y."/>
            <person name="Xue W."/>
            <person name="Luo G."/>
        </authorList>
    </citation>
    <scope>NUCLEOTIDE SEQUENCE [LARGE SCALE GENOMIC DNA]</scope>
    <source>
        <strain evidence="19 22">AF17-27</strain>
        <strain evidence="20 21">AM47-6BH</strain>
    </source>
</reference>
<feature type="transmembrane region" description="Helical" evidence="15">
    <location>
        <begin position="44"/>
        <end position="62"/>
    </location>
</feature>
<dbReference type="SMART" id="SM00382">
    <property type="entry name" value="AAA"/>
    <property type="match status" value="1"/>
</dbReference>
<dbReference type="EC" id="3.4.24.-" evidence="15"/>
<gene>
    <name evidence="15" type="primary">ftsH</name>
    <name evidence="20" type="ORF">DW967_12585</name>
    <name evidence="19" type="ORF">DWW89_07185</name>
</gene>
<keyword evidence="12 15" id="KW-0482">Metalloprotease</keyword>